<accession>H3ZKD6</accession>
<evidence type="ECO:0000313" key="2">
    <source>
        <dbReference type="Proteomes" id="UP000015502"/>
    </source>
</evidence>
<dbReference type="HOGENOM" id="CLU_145830_0_0_2"/>
<dbReference type="Proteomes" id="UP000015502">
    <property type="component" value="Chromosome"/>
</dbReference>
<organism evidence="1 2">
    <name type="scientific">Thermococcus litoralis (strain ATCC 51850 / DSM 5473 / JCM 8560 / NS-C)</name>
    <dbReference type="NCBI Taxonomy" id="523849"/>
    <lineage>
        <taxon>Archaea</taxon>
        <taxon>Methanobacteriati</taxon>
        <taxon>Methanobacteriota</taxon>
        <taxon>Thermococci</taxon>
        <taxon>Thermococcales</taxon>
        <taxon>Thermococcaceae</taxon>
        <taxon>Thermococcus</taxon>
    </lineage>
</organism>
<dbReference type="GeneID" id="16549697"/>
<dbReference type="KEGG" id="tlt:OCC_09089"/>
<dbReference type="AlphaFoldDB" id="H3ZKD6"/>
<name>H3ZKD6_THELN</name>
<dbReference type="EMBL" id="CP006670">
    <property type="protein sequence ID" value="EHR79538.1"/>
    <property type="molecule type" value="Genomic_DNA"/>
</dbReference>
<protein>
    <submittedName>
        <fullName evidence="1">Uncharacterized protein</fullName>
    </submittedName>
</protein>
<sequence length="140" mass="16289">MSDKMDKKRNLIKEAYRFGYFVGYKGHTEWVSWISKKKSKIYSLAEELGILEEVKTAYEEGLEDGKAKRMKDIASGLSASSSRDLHEPREENYVLENELEDEFSEFLSTPEIIEPPEILSIMKSMEVPEIISTPKMFRKR</sequence>
<dbReference type="OrthoDB" id="99813at2157"/>
<proteinExistence type="predicted"/>
<gene>
    <name evidence="1" type="ORF">OCC_09089</name>
</gene>
<dbReference type="RefSeq" id="WP_004066617.1">
    <property type="nucleotide sequence ID" value="NC_022084.1"/>
</dbReference>
<keyword evidence="2" id="KW-1185">Reference proteome</keyword>
<dbReference type="STRING" id="523849.OCC_09089"/>
<dbReference type="PaxDb" id="523849-OCC_09089"/>
<reference evidence="1 2" key="1">
    <citation type="journal article" date="2012" name="J. Bacteriol.">
        <title>Genome sequence of the model hyperthermophilic archaeon Thermococcus litoralis NS-C.</title>
        <authorList>
            <person name="Gardner A.F."/>
            <person name="Kumar S."/>
            <person name="Perler F.B."/>
        </authorList>
    </citation>
    <scope>NUCLEOTIDE SEQUENCE [LARGE SCALE GENOMIC DNA]</scope>
    <source>
        <strain evidence="2">ATCC 51850 / DSM 5473 / JCM 8560 / NS-C</strain>
    </source>
</reference>
<evidence type="ECO:0000313" key="1">
    <source>
        <dbReference type="EMBL" id="EHR79538.1"/>
    </source>
</evidence>